<evidence type="ECO:0000256" key="9">
    <source>
        <dbReference type="ARBA" id="ARBA00022776"/>
    </source>
</evidence>
<evidence type="ECO:0000313" key="18">
    <source>
        <dbReference type="Proteomes" id="UP000644660"/>
    </source>
</evidence>
<dbReference type="PANTHER" id="PTHR28262:SF1">
    <property type="entry name" value="DASH COMPLEX SUBUNIT SPC19"/>
    <property type="match status" value="1"/>
</dbReference>
<keyword evidence="12" id="KW-0206">Cytoskeleton</keyword>
<dbReference type="EMBL" id="CAEFZW010000005">
    <property type="protein sequence ID" value="CAB4255003.1"/>
    <property type="molecule type" value="Genomic_DNA"/>
</dbReference>
<keyword evidence="9" id="KW-0132">Cell division</keyword>
<keyword evidence="14" id="KW-0137">Centromere</keyword>
<evidence type="ECO:0000256" key="1">
    <source>
        <dbReference type="ARBA" id="ARBA00004123"/>
    </source>
</evidence>
<evidence type="ECO:0000256" key="13">
    <source>
        <dbReference type="ARBA" id="ARBA00023242"/>
    </source>
</evidence>
<keyword evidence="10" id="KW-0159">Chromosome partition</keyword>
<accession>A0A8H2ZIJ0</accession>
<evidence type="ECO:0000256" key="7">
    <source>
        <dbReference type="ARBA" id="ARBA00022490"/>
    </source>
</evidence>
<evidence type="ECO:0000256" key="11">
    <source>
        <dbReference type="ARBA" id="ARBA00022838"/>
    </source>
</evidence>
<comment type="subunit">
    <text evidence="16">Component of the DASH complex consisting of ASK1, DAD1, DAD2, DAD3, DAD4, DAM1, DUO1, HSK3, SPC19 and SPC34, with a stoichiometry of one copy of each subunit per complex. Multiple DASH complexes oligomerize to form a ring that encircles spindle microtubules and organizes the rod-like NDC80 complexes of the outer kinetochore. DASH complex oligomerization strengthens microtubule attachments. On cytoplasmic microtubules, DASH complexes appear to form patches instead of rings.</text>
</comment>
<proteinExistence type="inferred from homology"/>
<comment type="similarity">
    <text evidence="4">Belongs to the DASH complex SPC19 family.</text>
</comment>
<keyword evidence="8" id="KW-0493">Microtubule</keyword>
<keyword evidence="9" id="KW-0131">Cell cycle</keyword>
<keyword evidence="7" id="KW-0963">Cytoplasm</keyword>
<dbReference type="Pfam" id="PF08287">
    <property type="entry name" value="DASH_Spc19"/>
    <property type="match status" value="1"/>
</dbReference>
<dbReference type="GO" id="GO:0042729">
    <property type="term" value="C:DASH complex"/>
    <property type="evidence" value="ECO:0007669"/>
    <property type="project" value="InterPro"/>
</dbReference>
<evidence type="ECO:0000256" key="5">
    <source>
        <dbReference type="ARBA" id="ARBA00016329"/>
    </source>
</evidence>
<name>A0A8H2ZIJ0_9SACH</name>
<evidence type="ECO:0000256" key="16">
    <source>
        <dbReference type="ARBA" id="ARBA00046633"/>
    </source>
</evidence>
<evidence type="ECO:0000256" key="15">
    <source>
        <dbReference type="ARBA" id="ARBA00032583"/>
    </source>
</evidence>
<evidence type="ECO:0000256" key="12">
    <source>
        <dbReference type="ARBA" id="ARBA00023212"/>
    </source>
</evidence>
<comment type="caution">
    <text evidence="17">The sequence shown here is derived from an EMBL/GenBank/DDBJ whole genome shotgun (WGS) entry which is preliminary data.</text>
</comment>
<keyword evidence="13" id="KW-0539">Nucleus</keyword>
<evidence type="ECO:0000256" key="3">
    <source>
        <dbReference type="ARBA" id="ARBA00004629"/>
    </source>
</evidence>
<evidence type="ECO:0000256" key="8">
    <source>
        <dbReference type="ARBA" id="ARBA00022701"/>
    </source>
</evidence>
<dbReference type="GO" id="GO:0008608">
    <property type="term" value="P:attachment of spindle microtubules to kinetochore"/>
    <property type="evidence" value="ECO:0007669"/>
    <property type="project" value="InterPro"/>
</dbReference>
<dbReference type="GO" id="GO:0005876">
    <property type="term" value="C:spindle microtubule"/>
    <property type="evidence" value="ECO:0007669"/>
    <property type="project" value="InterPro"/>
</dbReference>
<evidence type="ECO:0000256" key="2">
    <source>
        <dbReference type="ARBA" id="ARBA00004186"/>
    </source>
</evidence>
<evidence type="ECO:0000256" key="4">
    <source>
        <dbReference type="ARBA" id="ARBA00008952"/>
    </source>
</evidence>
<evidence type="ECO:0000313" key="17">
    <source>
        <dbReference type="EMBL" id="CAB4255003.1"/>
    </source>
</evidence>
<gene>
    <name evidence="17" type="ORF">KABA2_05S06160</name>
</gene>
<dbReference type="PANTHER" id="PTHR28262">
    <property type="entry name" value="DASH COMPLEX SUBUNIT SPC19"/>
    <property type="match status" value="1"/>
</dbReference>
<evidence type="ECO:0000256" key="10">
    <source>
        <dbReference type="ARBA" id="ARBA00022829"/>
    </source>
</evidence>
<dbReference type="OrthoDB" id="3361333at2759"/>
<keyword evidence="11" id="KW-0995">Kinetochore</keyword>
<dbReference type="InterPro" id="IPR013251">
    <property type="entry name" value="DASH_Spc19"/>
</dbReference>
<keyword evidence="6" id="KW-0158">Chromosome</keyword>
<dbReference type="AlphaFoldDB" id="A0A8H2ZIJ0"/>
<sequence>MSEALEESLWHLQEINELLESSVHQLQEDSKQNDDLTNTMLQFKQVYELVPEFDIERARIDLNEEVEPIIHALGDKLKETLNRRAIDLNTLKQKYELNKLKLNNNYNNQSVGNDDSIENDSESGGVVVMGSTTNEELEELKQLRVKKDELQKRLQELKN</sequence>
<reference evidence="17 18" key="1">
    <citation type="submission" date="2020-05" db="EMBL/GenBank/DDBJ databases">
        <authorList>
            <person name="Casaregola S."/>
            <person name="Devillers H."/>
            <person name="Grondin C."/>
        </authorList>
    </citation>
    <scope>NUCLEOTIDE SEQUENCE [LARGE SCALE GENOMIC DNA]</scope>
    <source>
        <strain evidence="17 18">CLIB 1767</strain>
    </source>
</reference>
<keyword evidence="9" id="KW-0498">Mitosis</keyword>
<dbReference type="GeneID" id="64858030"/>
<comment type="subcellular location">
    <subcellularLocation>
        <location evidence="3">Chromosome</location>
        <location evidence="3">Centromere</location>
        <location evidence="3">Kinetochore</location>
    </subcellularLocation>
    <subcellularLocation>
        <location evidence="2">Cytoplasm</location>
        <location evidence="2">Cytoskeleton</location>
        <location evidence="2">Spindle</location>
    </subcellularLocation>
    <subcellularLocation>
        <location evidence="1">Nucleus</location>
    </subcellularLocation>
</comment>
<evidence type="ECO:0000256" key="14">
    <source>
        <dbReference type="ARBA" id="ARBA00023328"/>
    </source>
</evidence>
<dbReference type="RefSeq" id="XP_041406847.1">
    <property type="nucleotide sequence ID" value="XM_041550913.1"/>
</dbReference>
<organism evidence="17 18">
    <name type="scientific">Maudiozyma barnettii</name>
    <dbReference type="NCBI Taxonomy" id="61262"/>
    <lineage>
        <taxon>Eukaryota</taxon>
        <taxon>Fungi</taxon>
        <taxon>Dikarya</taxon>
        <taxon>Ascomycota</taxon>
        <taxon>Saccharomycotina</taxon>
        <taxon>Saccharomycetes</taxon>
        <taxon>Saccharomycetales</taxon>
        <taxon>Saccharomycetaceae</taxon>
        <taxon>Maudiozyma</taxon>
    </lineage>
</organism>
<keyword evidence="18" id="KW-1185">Reference proteome</keyword>
<dbReference type="Proteomes" id="UP000644660">
    <property type="component" value="Unassembled WGS sequence"/>
</dbReference>
<evidence type="ECO:0000256" key="6">
    <source>
        <dbReference type="ARBA" id="ARBA00022454"/>
    </source>
</evidence>
<protein>
    <recommendedName>
        <fullName evidence="5">DASH complex subunit SPC19</fullName>
    </recommendedName>
    <alternativeName>
        <fullName evidence="15">Outer kinetochore protein SPC19</fullName>
    </alternativeName>
</protein>